<proteinExistence type="predicted"/>
<protein>
    <recommendedName>
        <fullName evidence="2">Bacterial Ig-like domain-containing protein</fullName>
    </recommendedName>
</protein>
<dbReference type="NCBIfam" id="NF033510">
    <property type="entry name" value="Ca_tandemer"/>
    <property type="match status" value="2"/>
</dbReference>
<reference evidence="3 4" key="1">
    <citation type="submission" date="2019-05" db="EMBL/GenBank/DDBJ databases">
        <authorList>
            <consortium name="Pathogen Informatics"/>
        </authorList>
    </citation>
    <scope>NUCLEOTIDE SEQUENCE [LARGE SCALE GENOMIC DNA]</scope>
    <source>
        <strain evidence="3 4">NCTC13032</strain>
    </source>
</reference>
<feature type="domain" description="Bacterial Ig-like" evidence="2">
    <location>
        <begin position="109"/>
        <end position="195"/>
    </location>
</feature>
<evidence type="ECO:0000259" key="2">
    <source>
        <dbReference type="Pfam" id="PF19077"/>
    </source>
</evidence>
<dbReference type="EMBL" id="LR590464">
    <property type="protein sequence ID" value="VTP75367.1"/>
    <property type="molecule type" value="Genomic_DNA"/>
</dbReference>
<gene>
    <name evidence="3" type="ORF">NCTC13032_05614</name>
</gene>
<feature type="region of interest" description="Disordered" evidence="1">
    <location>
        <begin position="220"/>
        <end position="243"/>
    </location>
</feature>
<dbReference type="Pfam" id="PF19077">
    <property type="entry name" value="Big_13"/>
    <property type="match status" value="2"/>
</dbReference>
<dbReference type="Proteomes" id="UP000310719">
    <property type="component" value="Chromosome"/>
</dbReference>
<accession>A0A4U9IC86</accession>
<dbReference type="AlphaFoldDB" id="A0A4U9IC86"/>
<name>A0A4U9IC86_9ENTR</name>
<evidence type="ECO:0000313" key="3">
    <source>
        <dbReference type="EMBL" id="VTP75367.1"/>
    </source>
</evidence>
<evidence type="ECO:0000313" key="4">
    <source>
        <dbReference type="Proteomes" id="UP000310719"/>
    </source>
</evidence>
<sequence>MGPIQTPITTSGQVTDDALPGLTGTAEANATVVIYDNGAQVATVQATETGEWSWTPTTALSNGSHTFTTSAIDAAGNLSETSPGFTLIVDTLKPTAPVIALAIDDVDPVTGALTSGRTTNDQQPVLTGTSEPNARVQIFNGETLIGEGIANANGSWSIEVNTQLSDDVYSFTAVAIDAAGNISDPSAPFTLTIDTQLPDAPVLVSVTDDVGEPVDLTQWPVDQRRQTDPQRHGRGGQHGEHLRRHHPAGQCYCWGEQRLELYPKRRRWLTGNIRSR</sequence>
<feature type="compositionally biased region" description="Basic and acidic residues" evidence="1">
    <location>
        <begin position="222"/>
        <end position="231"/>
    </location>
</feature>
<organism evidence="3 4">
    <name type="scientific">Leclercia adecarboxylata</name>
    <dbReference type="NCBI Taxonomy" id="83655"/>
    <lineage>
        <taxon>Bacteria</taxon>
        <taxon>Pseudomonadati</taxon>
        <taxon>Pseudomonadota</taxon>
        <taxon>Gammaproteobacteria</taxon>
        <taxon>Enterobacterales</taxon>
        <taxon>Enterobacteriaceae</taxon>
        <taxon>Leclercia</taxon>
    </lineage>
</organism>
<evidence type="ECO:0000256" key="1">
    <source>
        <dbReference type="SAM" id="MobiDB-lite"/>
    </source>
</evidence>
<dbReference type="InterPro" id="IPR044016">
    <property type="entry name" value="Big_13"/>
</dbReference>
<dbReference type="Gene3D" id="3.30.420.430">
    <property type="match status" value="2"/>
</dbReference>
<feature type="domain" description="Bacterial Ig-like" evidence="2">
    <location>
        <begin position="10"/>
        <end position="91"/>
    </location>
</feature>